<dbReference type="AlphaFoldDB" id="A0A1K2HU93"/>
<keyword evidence="2" id="KW-1185">Reference proteome</keyword>
<dbReference type="OrthoDB" id="7356934at2"/>
<evidence type="ECO:0008006" key="3">
    <source>
        <dbReference type="Google" id="ProtNLM"/>
    </source>
</evidence>
<gene>
    <name evidence="1" type="ORF">SAMN02983003_0792</name>
</gene>
<dbReference type="STRING" id="665118.SAMN02983003_0792"/>
<dbReference type="InterPro" id="IPR021955">
    <property type="entry name" value="DUF3572"/>
</dbReference>
<dbReference type="Proteomes" id="UP000183447">
    <property type="component" value="Unassembled WGS sequence"/>
</dbReference>
<organism evidence="1 2">
    <name type="scientific">Devosia enhydra</name>
    <dbReference type="NCBI Taxonomy" id="665118"/>
    <lineage>
        <taxon>Bacteria</taxon>
        <taxon>Pseudomonadati</taxon>
        <taxon>Pseudomonadota</taxon>
        <taxon>Alphaproteobacteria</taxon>
        <taxon>Hyphomicrobiales</taxon>
        <taxon>Devosiaceae</taxon>
        <taxon>Devosia</taxon>
    </lineage>
</organism>
<dbReference type="EMBL" id="FPKU01000001">
    <property type="protein sequence ID" value="SFZ81942.1"/>
    <property type="molecule type" value="Genomic_DNA"/>
</dbReference>
<name>A0A1K2HU93_9HYPH</name>
<evidence type="ECO:0000313" key="2">
    <source>
        <dbReference type="Proteomes" id="UP000183447"/>
    </source>
</evidence>
<dbReference type="RefSeq" id="WP_072339198.1">
    <property type="nucleotide sequence ID" value="NZ_FPKU01000001.1"/>
</dbReference>
<protein>
    <recommendedName>
        <fullName evidence="3">DUF3572 domain-containing protein</fullName>
    </recommendedName>
</protein>
<accession>A0A1K2HU93</accession>
<reference evidence="1 2" key="1">
    <citation type="submission" date="2016-11" db="EMBL/GenBank/DDBJ databases">
        <authorList>
            <person name="Jaros S."/>
            <person name="Januszkiewicz K."/>
            <person name="Wedrychowicz H."/>
        </authorList>
    </citation>
    <scope>NUCLEOTIDE SEQUENCE [LARGE SCALE GENOMIC DNA]</scope>
    <source>
        <strain evidence="1 2">ATCC 23634</strain>
    </source>
</reference>
<sequence>MPIREQSAVPATTQLGELCLGYLAENPEALAAFMAETGYDGRSLMAARGTPALASGLIDHFARNEPLLLALCSNAGIAPERFMAVWQRLNPQS</sequence>
<evidence type="ECO:0000313" key="1">
    <source>
        <dbReference type="EMBL" id="SFZ81942.1"/>
    </source>
</evidence>
<proteinExistence type="predicted"/>
<dbReference type="Pfam" id="PF12096">
    <property type="entry name" value="DUF3572"/>
    <property type="match status" value="1"/>
</dbReference>